<dbReference type="GO" id="GO:0005634">
    <property type="term" value="C:nucleus"/>
    <property type="evidence" value="ECO:0007669"/>
    <property type="project" value="UniProtKB-SubCell"/>
</dbReference>
<feature type="region of interest" description="Disordered" evidence="4">
    <location>
        <begin position="1"/>
        <end position="56"/>
    </location>
</feature>
<feature type="compositionally biased region" description="Low complexity" evidence="4">
    <location>
        <begin position="27"/>
        <end position="41"/>
    </location>
</feature>
<dbReference type="GO" id="GO:0006974">
    <property type="term" value="P:DNA damage response"/>
    <property type="evidence" value="ECO:0007669"/>
    <property type="project" value="UniProtKB-KW"/>
</dbReference>
<name>A0A8T1V9Y6_9STRA</name>
<protein>
    <recommendedName>
        <fullName evidence="5">BRCT domain-containing protein</fullName>
    </recommendedName>
</protein>
<reference evidence="6" key="1">
    <citation type="submission" date="2021-02" db="EMBL/GenBank/DDBJ databases">
        <authorList>
            <person name="Palmer J.M."/>
        </authorList>
    </citation>
    <scope>NUCLEOTIDE SEQUENCE</scope>
    <source>
        <strain evidence="6">SCRP23</strain>
    </source>
</reference>
<evidence type="ECO:0000256" key="4">
    <source>
        <dbReference type="SAM" id="MobiDB-lite"/>
    </source>
</evidence>
<keyword evidence="7" id="KW-1185">Reference proteome</keyword>
<dbReference type="AlphaFoldDB" id="A0A8T1V9Y6"/>
<organism evidence="6 7">
    <name type="scientific">Phytophthora boehmeriae</name>
    <dbReference type="NCBI Taxonomy" id="109152"/>
    <lineage>
        <taxon>Eukaryota</taxon>
        <taxon>Sar</taxon>
        <taxon>Stramenopiles</taxon>
        <taxon>Oomycota</taxon>
        <taxon>Peronosporomycetes</taxon>
        <taxon>Peronosporales</taxon>
        <taxon>Peronosporaceae</taxon>
        <taxon>Phytophthora</taxon>
    </lineage>
</organism>
<proteinExistence type="predicted"/>
<dbReference type="PROSITE" id="PS50172">
    <property type="entry name" value="BRCT"/>
    <property type="match status" value="1"/>
</dbReference>
<keyword evidence="3" id="KW-0539">Nucleus</keyword>
<evidence type="ECO:0000256" key="3">
    <source>
        <dbReference type="ARBA" id="ARBA00023242"/>
    </source>
</evidence>
<comment type="caution">
    <text evidence="6">The sequence shown here is derived from an EMBL/GenBank/DDBJ whole genome shotgun (WGS) entry which is preliminary data.</text>
</comment>
<evidence type="ECO:0000313" key="6">
    <source>
        <dbReference type="EMBL" id="KAG7377871.1"/>
    </source>
</evidence>
<comment type="subcellular location">
    <subcellularLocation>
        <location evidence="1">Nucleus</location>
    </subcellularLocation>
</comment>
<gene>
    <name evidence="6" type="ORF">PHYBOEH_000678</name>
</gene>
<feature type="domain" description="BRCT" evidence="5">
    <location>
        <begin position="156"/>
        <end position="251"/>
    </location>
</feature>
<evidence type="ECO:0000256" key="2">
    <source>
        <dbReference type="ARBA" id="ARBA00022763"/>
    </source>
</evidence>
<dbReference type="PANTHER" id="PTHR23196:SF1">
    <property type="entry name" value="PAX-INTERACTING PROTEIN 1"/>
    <property type="match status" value="1"/>
</dbReference>
<dbReference type="InterPro" id="IPR051579">
    <property type="entry name" value="DDR_Transcriptional_Reg"/>
</dbReference>
<dbReference type="OrthoDB" id="342264at2759"/>
<dbReference type="EMBL" id="JAGDFL010001100">
    <property type="protein sequence ID" value="KAG7377871.1"/>
    <property type="molecule type" value="Genomic_DNA"/>
</dbReference>
<evidence type="ECO:0000313" key="7">
    <source>
        <dbReference type="Proteomes" id="UP000693981"/>
    </source>
</evidence>
<sequence>MSMSEDQEEAVKTKTTIFEQEMPLPLASVASSSGRDSADGATQAVNSDDADSDMSDDMLEQDAIRKQINSIACAVYETNIEKATHVIVPQGRLKRTVKLLCGISCCTHVLGQRWLDESARVGAAVDEQANCLHDEEAEAKWQFSLRRTMYDVSREQRMRLFAGHNVFITAHKSVQPPVKDLMKIVECAGGTATSKGKPGPTDLVITSEAAMGTAAVKKQLATANPERIYSPELILSGILQQEIVLDKNRLERPATSANKRRK</sequence>
<dbReference type="Proteomes" id="UP000693981">
    <property type="component" value="Unassembled WGS sequence"/>
</dbReference>
<dbReference type="CDD" id="cd18432">
    <property type="entry name" value="BRCT_PAXIP1_rpt6_like"/>
    <property type="match status" value="1"/>
</dbReference>
<accession>A0A8T1V9Y6</accession>
<dbReference type="Pfam" id="PF16589">
    <property type="entry name" value="BRCT_2"/>
    <property type="match status" value="1"/>
</dbReference>
<dbReference type="InterPro" id="IPR001357">
    <property type="entry name" value="BRCT_dom"/>
</dbReference>
<keyword evidence="2" id="KW-0227">DNA damage</keyword>
<evidence type="ECO:0000256" key="1">
    <source>
        <dbReference type="ARBA" id="ARBA00004123"/>
    </source>
</evidence>
<dbReference type="PANTHER" id="PTHR23196">
    <property type="entry name" value="PAX TRANSCRIPTION ACTIVATION DOMAIN INTERACTING PROTEIN"/>
    <property type="match status" value="1"/>
</dbReference>
<evidence type="ECO:0000259" key="5">
    <source>
        <dbReference type="PROSITE" id="PS50172"/>
    </source>
</evidence>